<feature type="domain" description="Inner membrane protein YgaP-like transmembrane" evidence="2">
    <location>
        <begin position="7"/>
        <end position="53"/>
    </location>
</feature>
<keyword evidence="1" id="KW-1133">Transmembrane helix</keyword>
<dbReference type="Pfam" id="PF11127">
    <property type="entry name" value="YgaP-like_TM"/>
    <property type="match status" value="1"/>
</dbReference>
<comment type="caution">
    <text evidence="3">The sequence shown here is derived from an EMBL/GenBank/DDBJ whole genome shotgun (WGS) entry which is preliminary data.</text>
</comment>
<evidence type="ECO:0000313" key="4">
    <source>
        <dbReference type="Proteomes" id="UP001171111"/>
    </source>
</evidence>
<accession>A0ABT8TAR6</accession>
<reference evidence="3 4" key="1">
    <citation type="submission" date="2023-06" db="EMBL/GenBank/DDBJ databases">
        <title>Campylobacter magnum sp. nov., isolated from cecal contents of domestic pigs (Sus scrofa domesticus).</title>
        <authorList>
            <person name="Papic B."/>
            <person name="Gruntar I."/>
        </authorList>
    </citation>
    <scope>NUCLEOTIDE SEQUENCE [LARGE SCALE GENOMIC DNA]</scope>
    <source>
        <strain evidence="4">34484-21</strain>
    </source>
</reference>
<organism evidence="3 4">
    <name type="scientific">Campylobacter magnus</name>
    <dbReference type="NCBI Taxonomy" id="3026462"/>
    <lineage>
        <taxon>Bacteria</taxon>
        <taxon>Pseudomonadati</taxon>
        <taxon>Campylobacterota</taxon>
        <taxon>Epsilonproteobacteria</taxon>
        <taxon>Campylobacterales</taxon>
        <taxon>Campylobacteraceae</taxon>
        <taxon>Campylobacter</taxon>
    </lineage>
</organism>
<gene>
    <name evidence="3" type="ORF">Q2362_08190</name>
</gene>
<feature type="transmembrane region" description="Helical" evidence="1">
    <location>
        <begin position="10"/>
        <end position="26"/>
    </location>
</feature>
<sequence>MCRFAFWDKTIRLVLGSALIYFFGFICESWWWLFGAWLVITAVYGCPLYRYLPWFKDKCRNN</sequence>
<keyword evidence="1" id="KW-0472">Membrane</keyword>
<keyword evidence="1" id="KW-0812">Transmembrane</keyword>
<evidence type="ECO:0000256" key="1">
    <source>
        <dbReference type="SAM" id="Phobius"/>
    </source>
</evidence>
<dbReference type="RefSeq" id="WP_273931147.1">
    <property type="nucleotide sequence ID" value="NZ_JAQSLJ010000008.1"/>
</dbReference>
<dbReference type="EMBL" id="JAULJQ010000011">
    <property type="protein sequence ID" value="MDO2410063.1"/>
    <property type="molecule type" value="Genomic_DNA"/>
</dbReference>
<dbReference type="InterPro" id="IPR021309">
    <property type="entry name" value="YgaP-like_TM"/>
</dbReference>
<protein>
    <submittedName>
        <fullName evidence="3">DUF2892 domain-containing protein</fullName>
    </submittedName>
</protein>
<feature type="transmembrane region" description="Helical" evidence="1">
    <location>
        <begin position="32"/>
        <end position="52"/>
    </location>
</feature>
<evidence type="ECO:0000313" key="3">
    <source>
        <dbReference type="EMBL" id="MDO2410063.1"/>
    </source>
</evidence>
<evidence type="ECO:0000259" key="2">
    <source>
        <dbReference type="Pfam" id="PF11127"/>
    </source>
</evidence>
<dbReference type="Proteomes" id="UP001171111">
    <property type="component" value="Unassembled WGS sequence"/>
</dbReference>
<keyword evidence="4" id="KW-1185">Reference proteome</keyword>
<proteinExistence type="predicted"/>
<name>A0ABT8TAR6_9BACT</name>